<keyword evidence="1" id="KW-0862">Zinc</keyword>
<evidence type="ECO:0000313" key="3">
    <source>
        <dbReference type="EMBL" id="TKA65400.1"/>
    </source>
</evidence>
<dbReference type="InterPro" id="IPR013087">
    <property type="entry name" value="Znf_C2H2_type"/>
</dbReference>
<sequence>MLWIDHVNTLLSDYVGKSKTPPRTRKKMAIGMLQRNCDECDRAFDIDGELQQHLRDSPAHTVTFSCDECDRAFDTDGALQQHLRDSPVHTKPRTRSDIYKVWGGQPNLMHSYGLKPYNPGDFKEANAIVDVLTQQMGREKMEIEFLSRENGAMNDAQGSGQL</sequence>
<feature type="domain" description="C2H2-type" evidence="2">
    <location>
        <begin position="64"/>
        <end position="94"/>
    </location>
</feature>
<dbReference type="GO" id="GO:0008270">
    <property type="term" value="F:zinc ion binding"/>
    <property type="evidence" value="ECO:0007669"/>
    <property type="project" value="UniProtKB-KW"/>
</dbReference>
<keyword evidence="1" id="KW-0863">Zinc-finger</keyword>
<evidence type="ECO:0000256" key="1">
    <source>
        <dbReference type="PROSITE-ProRule" id="PRU00042"/>
    </source>
</evidence>
<accession>A0A4U0WPU8</accession>
<comment type="caution">
    <text evidence="3">The sequence shown here is derived from an EMBL/GenBank/DDBJ whole genome shotgun (WGS) entry which is preliminary data.</text>
</comment>
<organism evidence="3 4">
    <name type="scientific">Friedmanniomyces simplex</name>
    <dbReference type="NCBI Taxonomy" id="329884"/>
    <lineage>
        <taxon>Eukaryota</taxon>
        <taxon>Fungi</taxon>
        <taxon>Dikarya</taxon>
        <taxon>Ascomycota</taxon>
        <taxon>Pezizomycotina</taxon>
        <taxon>Dothideomycetes</taxon>
        <taxon>Dothideomycetidae</taxon>
        <taxon>Mycosphaerellales</taxon>
        <taxon>Teratosphaeriaceae</taxon>
        <taxon>Friedmanniomyces</taxon>
    </lineage>
</organism>
<dbReference type="InterPro" id="IPR036236">
    <property type="entry name" value="Znf_C2H2_sf"/>
</dbReference>
<keyword evidence="4" id="KW-1185">Reference proteome</keyword>
<dbReference type="STRING" id="329884.A0A4U0WPU8"/>
<feature type="domain" description="C2H2-type" evidence="2">
    <location>
        <begin position="35"/>
        <end position="61"/>
    </location>
</feature>
<protein>
    <recommendedName>
        <fullName evidence="2">C2H2-type domain-containing protein</fullName>
    </recommendedName>
</protein>
<keyword evidence="1" id="KW-0479">Metal-binding</keyword>
<dbReference type="PROSITE" id="PS50157">
    <property type="entry name" value="ZINC_FINGER_C2H2_2"/>
    <property type="match status" value="2"/>
</dbReference>
<dbReference type="SMART" id="SM00355">
    <property type="entry name" value="ZnF_C2H2"/>
    <property type="match status" value="2"/>
</dbReference>
<dbReference type="OrthoDB" id="8121437at2759"/>
<evidence type="ECO:0000313" key="4">
    <source>
        <dbReference type="Proteomes" id="UP000309340"/>
    </source>
</evidence>
<dbReference type="Pfam" id="PF00096">
    <property type="entry name" value="zf-C2H2"/>
    <property type="match status" value="1"/>
</dbReference>
<dbReference type="Proteomes" id="UP000309340">
    <property type="component" value="Unassembled WGS sequence"/>
</dbReference>
<name>A0A4U0WPU8_9PEZI</name>
<dbReference type="SUPFAM" id="SSF57667">
    <property type="entry name" value="beta-beta-alpha zinc fingers"/>
    <property type="match status" value="1"/>
</dbReference>
<proteinExistence type="predicted"/>
<dbReference type="AlphaFoldDB" id="A0A4U0WPU8"/>
<reference evidence="3 4" key="1">
    <citation type="submission" date="2017-03" db="EMBL/GenBank/DDBJ databases">
        <title>Genomes of endolithic fungi from Antarctica.</title>
        <authorList>
            <person name="Coleine C."/>
            <person name="Masonjones S."/>
            <person name="Stajich J.E."/>
        </authorList>
    </citation>
    <scope>NUCLEOTIDE SEQUENCE [LARGE SCALE GENOMIC DNA]</scope>
    <source>
        <strain evidence="3 4">CCFEE 5184</strain>
    </source>
</reference>
<evidence type="ECO:0000259" key="2">
    <source>
        <dbReference type="PROSITE" id="PS50157"/>
    </source>
</evidence>
<gene>
    <name evidence="3" type="ORF">B0A55_11808</name>
</gene>
<dbReference type="EMBL" id="NAJQ01000739">
    <property type="protein sequence ID" value="TKA65400.1"/>
    <property type="molecule type" value="Genomic_DNA"/>
</dbReference>
<dbReference type="Gene3D" id="3.30.160.60">
    <property type="entry name" value="Classic Zinc Finger"/>
    <property type="match status" value="1"/>
</dbReference>